<evidence type="ECO:0000313" key="2">
    <source>
        <dbReference type="EMBL" id="KAG0457959.1"/>
    </source>
</evidence>
<sequence length="91" mass="10107">MGGLGRRAATSWKAGAGSASTETGVDRVALGSREVVMSSSGKNSKEVGHRCDSVDDWMANWEIKKWRRHTWREKARPGWRRPAILVGRTGR</sequence>
<dbReference type="Proteomes" id="UP000636800">
    <property type="component" value="Chromosome 12"/>
</dbReference>
<dbReference type="EMBL" id="JADCNL010000012">
    <property type="protein sequence ID" value="KAG0457959.1"/>
    <property type="molecule type" value="Genomic_DNA"/>
</dbReference>
<dbReference type="AlphaFoldDB" id="A0A835UCJ3"/>
<gene>
    <name evidence="2" type="ORF">HPP92_023116</name>
</gene>
<comment type="caution">
    <text evidence="2">The sequence shown here is derived from an EMBL/GenBank/DDBJ whole genome shotgun (WGS) entry which is preliminary data.</text>
</comment>
<proteinExistence type="predicted"/>
<reference evidence="2 3" key="1">
    <citation type="journal article" date="2020" name="Nat. Food">
        <title>A phased Vanilla planifolia genome enables genetic improvement of flavour and production.</title>
        <authorList>
            <person name="Hasing T."/>
            <person name="Tang H."/>
            <person name="Brym M."/>
            <person name="Khazi F."/>
            <person name="Huang T."/>
            <person name="Chambers A.H."/>
        </authorList>
    </citation>
    <scope>NUCLEOTIDE SEQUENCE [LARGE SCALE GENOMIC DNA]</scope>
    <source>
        <tissue evidence="2">Leaf</tissue>
    </source>
</reference>
<accession>A0A835UCJ3</accession>
<name>A0A835UCJ3_VANPL</name>
<feature type="region of interest" description="Disordered" evidence="1">
    <location>
        <begin position="1"/>
        <end position="25"/>
    </location>
</feature>
<dbReference type="OrthoDB" id="1097853at2759"/>
<protein>
    <submittedName>
        <fullName evidence="2">Uncharacterized protein</fullName>
    </submittedName>
</protein>
<keyword evidence="3" id="KW-1185">Reference proteome</keyword>
<evidence type="ECO:0000256" key="1">
    <source>
        <dbReference type="SAM" id="MobiDB-lite"/>
    </source>
</evidence>
<evidence type="ECO:0000313" key="3">
    <source>
        <dbReference type="Proteomes" id="UP000636800"/>
    </source>
</evidence>
<organism evidence="2 3">
    <name type="scientific">Vanilla planifolia</name>
    <name type="common">Vanilla</name>
    <dbReference type="NCBI Taxonomy" id="51239"/>
    <lineage>
        <taxon>Eukaryota</taxon>
        <taxon>Viridiplantae</taxon>
        <taxon>Streptophyta</taxon>
        <taxon>Embryophyta</taxon>
        <taxon>Tracheophyta</taxon>
        <taxon>Spermatophyta</taxon>
        <taxon>Magnoliopsida</taxon>
        <taxon>Liliopsida</taxon>
        <taxon>Asparagales</taxon>
        <taxon>Orchidaceae</taxon>
        <taxon>Vanilloideae</taxon>
        <taxon>Vanilleae</taxon>
        <taxon>Vanilla</taxon>
    </lineage>
</organism>